<evidence type="ECO:0000256" key="2">
    <source>
        <dbReference type="ARBA" id="ARBA00022475"/>
    </source>
</evidence>
<dbReference type="InterPro" id="IPR013525">
    <property type="entry name" value="ABC2_TM"/>
</dbReference>
<dbReference type="KEGG" id="emt:CPZ25_003715"/>
<feature type="domain" description="ABC-2 type transporter transmembrane" evidence="7">
    <location>
        <begin position="18"/>
        <end position="378"/>
    </location>
</feature>
<feature type="transmembrane region" description="Helical" evidence="6">
    <location>
        <begin position="300"/>
        <end position="322"/>
    </location>
</feature>
<reference evidence="8 9" key="1">
    <citation type="submission" date="2018-05" db="EMBL/GenBank/DDBJ databases">
        <title>Genome comparison of Eubacterium sp.</title>
        <authorList>
            <person name="Feng Y."/>
            <person name="Sanchez-Andrea I."/>
            <person name="Stams A.J.M."/>
            <person name="De Vos W.M."/>
        </authorList>
    </citation>
    <scope>NUCLEOTIDE SEQUENCE [LARGE SCALE GENOMIC DNA]</scope>
    <source>
        <strain evidence="8 9">YI</strain>
    </source>
</reference>
<evidence type="ECO:0000256" key="3">
    <source>
        <dbReference type="ARBA" id="ARBA00022692"/>
    </source>
</evidence>
<keyword evidence="9" id="KW-1185">Reference proteome</keyword>
<name>A0A4P9C5A1_EUBML</name>
<feature type="transmembrane region" description="Helical" evidence="6">
    <location>
        <begin position="263"/>
        <end position="288"/>
    </location>
</feature>
<comment type="subcellular location">
    <subcellularLocation>
        <location evidence="1">Cell membrane</location>
        <topology evidence="1">Multi-pass membrane protein</topology>
    </subcellularLocation>
</comment>
<proteinExistence type="predicted"/>
<dbReference type="PANTHER" id="PTHR30294:SF29">
    <property type="entry name" value="MULTIDRUG ABC TRANSPORTER PERMEASE YBHS-RELATED"/>
    <property type="match status" value="1"/>
</dbReference>
<keyword evidence="4 6" id="KW-1133">Transmembrane helix</keyword>
<feature type="transmembrane region" description="Helical" evidence="6">
    <location>
        <begin position="191"/>
        <end position="211"/>
    </location>
</feature>
<gene>
    <name evidence="8" type="ORF">CPZ25_003715</name>
</gene>
<organism evidence="8 9">
    <name type="scientific">Eubacterium maltosivorans</name>
    <dbReference type="NCBI Taxonomy" id="2041044"/>
    <lineage>
        <taxon>Bacteria</taxon>
        <taxon>Bacillati</taxon>
        <taxon>Bacillota</taxon>
        <taxon>Clostridia</taxon>
        <taxon>Eubacteriales</taxon>
        <taxon>Eubacteriaceae</taxon>
        <taxon>Eubacterium</taxon>
    </lineage>
</organism>
<keyword evidence="3 6" id="KW-0812">Transmembrane</keyword>
<accession>A0A4P9C5A1</accession>
<evidence type="ECO:0000256" key="5">
    <source>
        <dbReference type="ARBA" id="ARBA00023136"/>
    </source>
</evidence>
<keyword evidence="2" id="KW-1003">Cell membrane</keyword>
<evidence type="ECO:0000259" key="7">
    <source>
        <dbReference type="Pfam" id="PF12698"/>
    </source>
</evidence>
<dbReference type="EMBL" id="CP029487">
    <property type="protein sequence ID" value="QCT70464.1"/>
    <property type="molecule type" value="Genomic_DNA"/>
</dbReference>
<evidence type="ECO:0000313" key="9">
    <source>
        <dbReference type="Proteomes" id="UP000218387"/>
    </source>
</evidence>
<dbReference type="PANTHER" id="PTHR30294">
    <property type="entry name" value="MEMBRANE COMPONENT OF ABC TRANSPORTER YHHJ-RELATED"/>
    <property type="match status" value="1"/>
</dbReference>
<dbReference type="InterPro" id="IPR051449">
    <property type="entry name" value="ABC-2_transporter_component"/>
</dbReference>
<dbReference type="GO" id="GO:0005886">
    <property type="term" value="C:plasma membrane"/>
    <property type="evidence" value="ECO:0007669"/>
    <property type="project" value="UniProtKB-SubCell"/>
</dbReference>
<keyword evidence="5 6" id="KW-0472">Membrane</keyword>
<evidence type="ECO:0000256" key="6">
    <source>
        <dbReference type="SAM" id="Phobius"/>
    </source>
</evidence>
<dbReference type="GO" id="GO:0140359">
    <property type="term" value="F:ABC-type transporter activity"/>
    <property type="evidence" value="ECO:0007669"/>
    <property type="project" value="InterPro"/>
</dbReference>
<feature type="transmembrane region" description="Helical" evidence="6">
    <location>
        <begin position="20"/>
        <end position="38"/>
    </location>
</feature>
<evidence type="ECO:0000313" key="8">
    <source>
        <dbReference type="EMBL" id="QCT70464.1"/>
    </source>
</evidence>
<evidence type="ECO:0000256" key="4">
    <source>
        <dbReference type="ARBA" id="ARBA00022989"/>
    </source>
</evidence>
<feature type="transmembrane region" description="Helical" evidence="6">
    <location>
        <begin position="232"/>
        <end position="257"/>
    </location>
</feature>
<evidence type="ECO:0000256" key="1">
    <source>
        <dbReference type="ARBA" id="ARBA00004651"/>
    </source>
</evidence>
<dbReference type="Gene3D" id="3.40.1710.10">
    <property type="entry name" value="abc type-2 transporter like domain"/>
    <property type="match status" value="1"/>
</dbReference>
<dbReference type="RefSeq" id="WP_096919838.1">
    <property type="nucleotide sequence ID" value="NZ_CP029487.1"/>
</dbReference>
<protein>
    <submittedName>
        <fullName evidence="8">ABC transporter permease</fullName>
    </submittedName>
</protein>
<dbReference type="Pfam" id="PF12698">
    <property type="entry name" value="ABC2_membrane_3"/>
    <property type="match status" value="1"/>
</dbReference>
<dbReference type="AlphaFoldDB" id="A0A4P9C5A1"/>
<sequence>MQVFKTYFKIIKSNLMQMMIYIVIFIGLAVLFSMMSQTNNNVSFTPRKPSVAIVNHDENSELLRGFTDYLDQNADIVPLKDDPSTLKDALFFREVVYIAIIPKGFTQAFMAGENPEIIENTVPDSDFEYQSGQLVNQYFNTAQLYLKGIPDISQAELSKKTAASMDDQTTVTLDQISIEEGIPSYSYYFNYLAYALLAVLILGISSIMMVFNNQDIKRRNSCAPMRLKNFNAQLAIASTIFGLIVWAFMLLVAFILYDITPDNLPLVLLCSANALLMTFTALGIAFLTGQFIKNYNIQSAVANVVSLGLCFLSGVFVPQYLLGDTVKAIASFTPTYWYIKANNAIIGLKSFNMEALSPVFADMVILTGFIIAIFAVGLMISRYRQLSRN</sequence>
<feature type="transmembrane region" description="Helical" evidence="6">
    <location>
        <begin position="359"/>
        <end position="380"/>
    </location>
</feature>
<dbReference type="Proteomes" id="UP000218387">
    <property type="component" value="Chromosome"/>
</dbReference>